<evidence type="ECO:0000256" key="2">
    <source>
        <dbReference type="SAM" id="Phobius"/>
    </source>
</evidence>
<dbReference type="KEGG" id="mmir:HLA87_03015"/>
<keyword evidence="1" id="KW-0175">Coiled coil</keyword>
<accession>A0A6M4J9Q8</accession>
<keyword evidence="4" id="KW-1185">Reference proteome</keyword>
<keyword evidence="2" id="KW-0812">Transmembrane</keyword>
<organism evidence="3 4">
    <name type="scientific">Mycoplasma miroungigenitalium</name>
    <dbReference type="NCBI Taxonomy" id="754515"/>
    <lineage>
        <taxon>Bacteria</taxon>
        <taxon>Bacillati</taxon>
        <taxon>Mycoplasmatota</taxon>
        <taxon>Mollicutes</taxon>
        <taxon>Mycoplasmataceae</taxon>
        <taxon>Mycoplasma</taxon>
    </lineage>
</organism>
<feature type="coiled-coil region" evidence="1">
    <location>
        <begin position="317"/>
        <end position="374"/>
    </location>
</feature>
<keyword evidence="2" id="KW-0472">Membrane</keyword>
<evidence type="ECO:0000256" key="1">
    <source>
        <dbReference type="SAM" id="Coils"/>
    </source>
</evidence>
<keyword evidence="2" id="KW-1133">Transmembrane helix</keyword>
<sequence>MNDNKNKKAKFLSIITGGATIVASALTLYSIIEQQTNFNKADPKFEFLLDKGISKLNSDEINNVKNYKISSKNGSKIIFLRARKNNDINGLEIEYYVELNNKKSGLMKSVVYINPEILNIKPDTTASKTKFDETKTKVNEYIATLDQTKDKPIIDNLTNAVAAGQNVVDKPEATNAEITLESINLENKLENIKAKEALKAELEKIKNIETKNEQAKSKKEQTIAELTAVINNDNATNIELAVSLAKSKDFASEIEKLNEPVVVIDTTASKTKFDETKTKVNEYIATLDQTKDKPIIDNLTNAVAAGQNVVDKPEATNAEITLESINLENKLENIKAKEALKAELEKIKNVETKNEQAQSKKEQTIAELTAVINNDNATNTELAVSLTKAKDDEFKISYLNNTISVIDAEAAEKSFNNAKVELSAYAKTLDNERDGDLIKLINEIIDKSQKEFDSPNVTNQEIIVLANKLQNHLELTKAKIRIRDLQEQLDSSIKPPSVYIAGDKSKDSILKDYQTKIEEFTNAFTKKTKDLSNKYNSETINESDNKVDFPKAYKEIHDPNNHIKSFNNEFSELLSKEKFWVKNQLSLPEDQREKNSVIVEKINALHQTNYLWMVRTNLEEKIEISREHIRHFIRTLSGMKYQDISNVLVSKLKQKPSQNPAKDYIFTETTTITHLAKINQNLINLLSTIPGKIVKADFLQDVDNDKKHTIPAILNFYRDSDNINESEKPWVLKLKGNGGNVFNQKAFDIEQSVKHIDDIDYVHIHNKISEYYTLKNDYIDAYKKLTEEITDKFIKTEMAKRLGDGNDISDLMNALFEQEKQEKSNNIFNSSSNSGVKNFLSTQRDFILKIIEGMKLLPVSTGVNVLSKGNQARRAYESAILSEITKLETPFTAISNKINEFVNQIKNNKRQYQQTFYDDANLNTTRFNNFLTAIDKYSGNSTTKVKTIFDKYTEALDNFQWSANSVGEKITNLTSLLKYENNYFKSITPALKSYYDNKMSSAEIKDLLASKLVDSQIIYAFGVEDDGSYGTLFQYGGYAQFSYQSDLSGLTSKHKWSNQSDYLDSFGLLSLTDGLGNMAKKYIKDISRLINNNTSEIVGDKIQSFAYALFLLSDDQEGNEQINKDKNLILNTEIWNWYNGGKSYWVYSLLGDDATYWYHIGIYEILTYLLLGLIDAYQAKYKEVNNHEPDGNYDSKVELDSNNSNIFKYAKFILDVYGVNTFKSWVKSNDNLRFTNFNSETQEFQHNNYAGNSAYSGITSVTIGKDLTSRDITNIDYVNNGQTQTVSSGSEVDAKIWLSQNVKPNLFKAYELLHKELIKLSSNINNEYIKPIINKQFMSLINSETNYHKKIKRNVIKNYTVLDTSSLNDFVWLKNKLKK</sequence>
<dbReference type="EMBL" id="CP053096">
    <property type="protein sequence ID" value="QJR43734.1"/>
    <property type="molecule type" value="Genomic_DNA"/>
</dbReference>
<dbReference type="Proteomes" id="UP000500686">
    <property type="component" value="Chromosome"/>
</dbReference>
<evidence type="ECO:0000313" key="3">
    <source>
        <dbReference type="EMBL" id="QJR43734.1"/>
    </source>
</evidence>
<protein>
    <submittedName>
        <fullName evidence="3">Uncharacterized protein</fullName>
    </submittedName>
</protein>
<reference evidence="3 4" key="1">
    <citation type="submission" date="2020-05" db="EMBL/GenBank/DDBJ databases">
        <title>Novel Mycoplasma species detected in Mirounga angustirostris (northern elephant seal) from the USA.</title>
        <authorList>
            <person name="Volokhov D.V."/>
        </authorList>
    </citation>
    <scope>NUCLEOTIDE SEQUENCE [LARGE SCALE GENOMIC DNA]</scope>
    <source>
        <strain evidence="3 4">Mirounga ES2806-GEN</strain>
    </source>
</reference>
<name>A0A6M4J9Q8_9MOLU</name>
<evidence type="ECO:0000313" key="4">
    <source>
        <dbReference type="Proteomes" id="UP000500686"/>
    </source>
</evidence>
<gene>
    <name evidence="3" type="ORF">HLA87_03015</name>
</gene>
<feature type="coiled-coil region" evidence="1">
    <location>
        <begin position="175"/>
        <end position="232"/>
    </location>
</feature>
<feature type="transmembrane region" description="Helical" evidence="2">
    <location>
        <begin position="12"/>
        <end position="32"/>
    </location>
</feature>
<proteinExistence type="predicted"/>
<dbReference type="RefSeq" id="WP_171111798.1">
    <property type="nucleotide sequence ID" value="NZ_CP053096.1"/>
</dbReference>